<dbReference type="PANTHER" id="PTHR43695:SF1">
    <property type="entry name" value="RHAMNOGALACTURONAN ACETYLESTERASE"/>
    <property type="match status" value="1"/>
</dbReference>
<name>A0ABR7FYC1_9FIRM</name>
<dbReference type="InterPro" id="IPR013830">
    <property type="entry name" value="SGNH_hydro"/>
</dbReference>
<keyword evidence="2" id="KW-0378">Hydrolase</keyword>
<dbReference type="Proteomes" id="UP000628463">
    <property type="component" value="Unassembled WGS sequence"/>
</dbReference>
<dbReference type="Pfam" id="PF13472">
    <property type="entry name" value="Lipase_GDSL_2"/>
    <property type="match status" value="1"/>
</dbReference>
<dbReference type="InterPro" id="IPR037459">
    <property type="entry name" value="RhgT-like"/>
</dbReference>
<dbReference type="PANTHER" id="PTHR43695">
    <property type="entry name" value="PUTATIVE (AFU_ORTHOLOGUE AFUA_2G17250)-RELATED"/>
    <property type="match status" value="1"/>
</dbReference>
<comment type="caution">
    <text evidence="5">The sequence shown here is derived from an EMBL/GenBank/DDBJ whole genome shotgun (WGS) entry which is preliminary data.</text>
</comment>
<protein>
    <submittedName>
        <fullName evidence="5">Carbohydrate esterase family 12 protein</fullName>
    </submittedName>
</protein>
<dbReference type="SUPFAM" id="SSF52266">
    <property type="entry name" value="SGNH hydrolase"/>
    <property type="match status" value="1"/>
</dbReference>
<organism evidence="5 6">
    <name type="scientific">Lachnospira hominis</name>
    <name type="common">ex Liu et al. 2021</name>
    <dbReference type="NCBI Taxonomy" id="2763051"/>
    <lineage>
        <taxon>Bacteria</taxon>
        <taxon>Bacillati</taxon>
        <taxon>Bacillota</taxon>
        <taxon>Clostridia</taxon>
        <taxon>Lachnospirales</taxon>
        <taxon>Lachnospiraceae</taxon>
        <taxon>Lachnospira</taxon>
    </lineage>
</organism>
<gene>
    <name evidence="5" type="ORF">H8S01_04245</name>
</gene>
<feature type="domain" description="SGNH hydrolase-type esterase" evidence="3">
    <location>
        <begin position="7"/>
        <end position="213"/>
    </location>
</feature>
<comment type="similarity">
    <text evidence="1">Belongs to the 'GDSL' lipolytic enzyme family.</text>
</comment>
<evidence type="ECO:0000313" key="5">
    <source>
        <dbReference type="EMBL" id="MBC5680171.1"/>
    </source>
</evidence>
<accession>A0ABR7FYC1</accession>
<evidence type="ECO:0000259" key="3">
    <source>
        <dbReference type="Pfam" id="PF13472"/>
    </source>
</evidence>
<reference evidence="5 6" key="1">
    <citation type="submission" date="2020-08" db="EMBL/GenBank/DDBJ databases">
        <title>Genome public.</title>
        <authorList>
            <person name="Liu C."/>
            <person name="Sun Q."/>
        </authorList>
    </citation>
    <scope>NUCLEOTIDE SEQUENCE [LARGE SCALE GENOMIC DNA]</scope>
    <source>
        <strain evidence="5 6">NSJ-43</strain>
    </source>
</reference>
<dbReference type="EMBL" id="JACOPD010000002">
    <property type="protein sequence ID" value="MBC5680171.1"/>
    <property type="molecule type" value="Genomic_DNA"/>
</dbReference>
<dbReference type="RefSeq" id="WP_186836290.1">
    <property type="nucleotide sequence ID" value="NZ_JACOPD010000002.1"/>
</dbReference>
<evidence type="ECO:0000256" key="1">
    <source>
        <dbReference type="ARBA" id="ARBA00008668"/>
    </source>
</evidence>
<evidence type="ECO:0000259" key="4">
    <source>
        <dbReference type="Pfam" id="PF25849"/>
    </source>
</evidence>
<dbReference type="InterPro" id="IPR058953">
    <property type="entry name" value="PelX-like_N"/>
</dbReference>
<proteinExistence type="inferred from homology"/>
<evidence type="ECO:0000256" key="2">
    <source>
        <dbReference type="ARBA" id="ARBA00022801"/>
    </source>
</evidence>
<dbReference type="InterPro" id="IPR036514">
    <property type="entry name" value="SGNH_hydro_sf"/>
</dbReference>
<sequence length="477" mass="53204">MSKNLWVVGDSTLSSFEDKYYLPRYGYGTKLQEYLDDEIIVKNIALSGRSSKSYTTEPEYQTLLSGMKKDDYLIIGFGHNDEKTENDRYTQGEGDYLTQGTFAFSLYNNYIKKAQEAGCTPILCTPIVRRSPDGKWNGQMLHVTAPVGEYKGGDYPKAIRDLARQLNIALVDMTMMTKEMYDRLGADETLYLHAWPSDKAISVDNTHTNVWGARVNAYLCLSEIKNIGVEGLSNHITGLENDAPMPSKKKYFKPSETYKPTVFDSNLSDSKIWEKSGIWKPSVFGDIMDMPTKDTFTLEALSDNSFHIAVCGNVGKISAVSDGIAVYYTKVPVKDDFIFSASMKINNYFLNDQVSFGLMVRDDMYIDKVTPDILGDYVAAAPLLLTHENAPANCFARKSGKLVYGGTCTRGYKPGETVKVQIESTSDGYACTFGDETTITGGFDFKLTALDPENVYLCMFAARNADVTFSDVRLDIK</sequence>
<keyword evidence="6" id="KW-1185">Reference proteome</keyword>
<dbReference type="Pfam" id="PF25849">
    <property type="entry name" value="PelX_N"/>
    <property type="match status" value="1"/>
</dbReference>
<evidence type="ECO:0000313" key="6">
    <source>
        <dbReference type="Proteomes" id="UP000628463"/>
    </source>
</evidence>
<feature type="domain" description="Pectate disaccharide-lyase-like N-terminal" evidence="4">
    <location>
        <begin position="315"/>
        <end position="364"/>
    </location>
</feature>
<dbReference type="Gene3D" id="3.40.50.1110">
    <property type="entry name" value="SGNH hydrolase"/>
    <property type="match status" value="1"/>
</dbReference>